<dbReference type="AlphaFoldDB" id="A0AAV3TZA4"/>
<evidence type="ECO:0000256" key="5">
    <source>
        <dbReference type="SAM" id="Phobius"/>
    </source>
</evidence>
<feature type="transmembrane region" description="Helical" evidence="5">
    <location>
        <begin position="136"/>
        <end position="158"/>
    </location>
</feature>
<dbReference type="GO" id="GO:0015421">
    <property type="term" value="F:ABC-type oligopeptide transporter activity"/>
    <property type="evidence" value="ECO:0007669"/>
    <property type="project" value="TreeGrafter"/>
</dbReference>
<feature type="transmembrane region" description="Helical" evidence="5">
    <location>
        <begin position="279"/>
        <end position="296"/>
    </location>
</feature>
<dbReference type="Gene3D" id="3.40.50.300">
    <property type="entry name" value="P-loop containing nucleotide triphosphate hydrolases"/>
    <property type="match status" value="1"/>
</dbReference>
<dbReference type="InterPro" id="IPR036640">
    <property type="entry name" value="ABC1_TM_sf"/>
</dbReference>
<proteinExistence type="predicted"/>
<comment type="caution">
    <text evidence="7">The sequence shown here is derived from an EMBL/GenBank/DDBJ whole genome shotgun (WGS) entry which is preliminary data.</text>
</comment>
<evidence type="ECO:0000259" key="6">
    <source>
        <dbReference type="PROSITE" id="PS50929"/>
    </source>
</evidence>
<dbReference type="Gene3D" id="1.20.1560.10">
    <property type="entry name" value="ABC transporter type 1, transmembrane domain"/>
    <property type="match status" value="1"/>
</dbReference>
<evidence type="ECO:0000256" key="3">
    <source>
        <dbReference type="ARBA" id="ARBA00022989"/>
    </source>
</evidence>
<feature type="transmembrane region" description="Helical" evidence="5">
    <location>
        <begin position="164"/>
        <end position="183"/>
    </location>
</feature>
<protein>
    <submittedName>
        <fullName evidence="7">ABC transporter ATP-binding protein</fullName>
    </submittedName>
</protein>
<keyword evidence="7" id="KW-0067">ATP-binding</keyword>
<dbReference type="PANTHER" id="PTHR43394">
    <property type="entry name" value="ATP-DEPENDENT PERMEASE MDL1, MITOCHONDRIAL"/>
    <property type="match status" value="1"/>
</dbReference>
<keyword evidence="7" id="KW-0547">Nucleotide-binding</keyword>
<dbReference type="PANTHER" id="PTHR43394:SF4">
    <property type="entry name" value="TOXIN SECRETION ABC TRANSPORTER ATP-BINDING PROTEIN"/>
    <property type="match status" value="1"/>
</dbReference>
<dbReference type="InterPro" id="IPR011527">
    <property type="entry name" value="ABC1_TM_dom"/>
</dbReference>
<evidence type="ECO:0000256" key="4">
    <source>
        <dbReference type="ARBA" id="ARBA00023136"/>
    </source>
</evidence>
<dbReference type="GO" id="GO:0005524">
    <property type="term" value="F:ATP binding"/>
    <property type="evidence" value="ECO:0007669"/>
    <property type="project" value="UniProtKB-KW"/>
</dbReference>
<evidence type="ECO:0000256" key="2">
    <source>
        <dbReference type="ARBA" id="ARBA00022692"/>
    </source>
</evidence>
<dbReference type="GO" id="GO:0005886">
    <property type="term" value="C:plasma membrane"/>
    <property type="evidence" value="ECO:0007669"/>
    <property type="project" value="UniProtKB-SubCell"/>
</dbReference>
<sequence>MADKDIDLKQLRSTLFSLLKPERSFFGVVVAYNIATGLMTLAVPIAVQTLINTVVNMASPRSVVILAIVLFCTLALSAFFAALRTEVMEYYERRVYARLVAELSLRTILAPRSFFEGRRNTSTAHRYFDIITLQKNVPALVVDGNALILQMFVGFTLVAFYHPFLLAFNLFVLLLVWVIWRIWSGPAKRSAVRLSEAKYYTANWLSNLAAAHEYTKSASQFDYASQKTEAYVAQYTALHEKHFSFTFKQVVLFYALYALASSALLGLGGWLVIAGQLSIGQLVAAELIMSAVFLGLSRFPYYLKLYYELYGTADKLGSVLSIPQESLEQTSKPAPVNGAIYFNNVIVENRDEMCTLDFSIDSKEKVFVTTQNNWTQSSMIRLLKRYLEPKRGWIKLGGYDLNDLDSYELRQAVFVLDRSLIIECSITEYLKMSASNITKEAINNVIEQVGLYERICSLPDGFNTQLSAVGAPLGPMEFIQLKLASALLGSPKVLIINQHFDTIPQQRRQALMDIIANMNTTVLYFTNAADTAVFSRVIDIMVQPNANALPTRLRH</sequence>
<dbReference type="RefSeq" id="WP_345417902.1">
    <property type="nucleotide sequence ID" value="NZ_AP031496.1"/>
</dbReference>
<evidence type="ECO:0000313" key="7">
    <source>
        <dbReference type="EMBL" id="GAA4934706.1"/>
    </source>
</evidence>
<comment type="subcellular location">
    <subcellularLocation>
        <location evidence="1">Cell membrane</location>
        <topology evidence="1">Multi-pass membrane protein</topology>
    </subcellularLocation>
</comment>
<keyword evidence="8" id="KW-1185">Reference proteome</keyword>
<feature type="transmembrane region" description="Helical" evidence="5">
    <location>
        <begin position="251"/>
        <end position="273"/>
    </location>
</feature>
<feature type="domain" description="ABC transmembrane type-1" evidence="6">
    <location>
        <begin position="34"/>
        <end position="308"/>
    </location>
</feature>
<name>A0AAV3TZA4_9ALTE</name>
<reference evidence="8" key="1">
    <citation type="journal article" date="2019" name="Int. J. Syst. Evol. Microbiol.">
        <title>The Global Catalogue of Microorganisms (GCM) 10K type strain sequencing project: providing services to taxonomists for standard genome sequencing and annotation.</title>
        <authorList>
            <consortium name="The Broad Institute Genomics Platform"/>
            <consortium name="The Broad Institute Genome Sequencing Center for Infectious Disease"/>
            <person name="Wu L."/>
            <person name="Ma J."/>
        </authorList>
    </citation>
    <scope>NUCLEOTIDE SEQUENCE [LARGE SCALE GENOMIC DNA]</scope>
    <source>
        <strain evidence="8">JCM 19134</strain>
    </source>
</reference>
<feature type="transmembrane region" description="Helical" evidence="5">
    <location>
        <begin position="63"/>
        <end position="83"/>
    </location>
</feature>
<evidence type="ECO:0000313" key="8">
    <source>
        <dbReference type="Proteomes" id="UP001409585"/>
    </source>
</evidence>
<accession>A0AAV3TZA4</accession>
<dbReference type="InterPro" id="IPR027417">
    <property type="entry name" value="P-loop_NTPase"/>
</dbReference>
<dbReference type="EMBL" id="BAABLX010000007">
    <property type="protein sequence ID" value="GAA4934706.1"/>
    <property type="molecule type" value="Genomic_DNA"/>
</dbReference>
<keyword evidence="3 5" id="KW-1133">Transmembrane helix</keyword>
<dbReference type="Proteomes" id="UP001409585">
    <property type="component" value="Unassembled WGS sequence"/>
</dbReference>
<dbReference type="PROSITE" id="PS50929">
    <property type="entry name" value="ABC_TM1F"/>
    <property type="match status" value="1"/>
</dbReference>
<dbReference type="SUPFAM" id="SSF52540">
    <property type="entry name" value="P-loop containing nucleoside triphosphate hydrolases"/>
    <property type="match status" value="1"/>
</dbReference>
<feature type="transmembrane region" description="Helical" evidence="5">
    <location>
        <begin position="25"/>
        <end position="51"/>
    </location>
</feature>
<keyword evidence="4 5" id="KW-0472">Membrane</keyword>
<dbReference type="Pfam" id="PF00664">
    <property type="entry name" value="ABC_membrane"/>
    <property type="match status" value="1"/>
</dbReference>
<dbReference type="InterPro" id="IPR039421">
    <property type="entry name" value="Type_1_exporter"/>
</dbReference>
<gene>
    <name evidence="7" type="ORF">GCM10025791_09630</name>
</gene>
<keyword evidence="2 5" id="KW-0812">Transmembrane</keyword>
<organism evidence="7 8">
    <name type="scientific">Halioxenophilus aromaticivorans</name>
    <dbReference type="NCBI Taxonomy" id="1306992"/>
    <lineage>
        <taxon>Bacteria</taxon>
        <taxon>Pseudomonadati</taxon>
        <taxon>Pseudomonadota</taxon>
        <taxon>Gammaproteobacteria</taxon>
        <taxon>Alteromonadales</taxon>
        <taxon>Alteromonadaceae</taxon>
        <taxon>Halioxenophilus</taxon>
    </lineage>
</organism>
<evidence type="ECO:0000256" key="1">
    <source>
        <dbReference type="ARBA" id="ARBA00004651"/>
    </source>
</evidence>
<dbReference type="SUPFAM" id="SSF90123">
    <property type="entry name" value="ABC transporter transmembrane region"/>
    <property type="match status" value="1"/>
</dbReference>